<evidence type="ECO:0000256" key="3">
    <source>
        <dbReference type="ARBA" id="ARBA00011381"/>
    </source>
</evidence>
<proteinExistence type="inferred from homology"/>
<comment type="similarity">
    <text evidence="2 7">Belongs to the TCP-1 chaperonin family.</text>
</comment>
<dbReference type="RefSeq" id="XP_014564061.1">
    <property type="nucleotide sequence ID" value="XM_014708575.1"/>
</dbReference>
<dbReference type="PANTHER" id="PTHR11353">
    <property type="entry name" value="CHAPERONIN"/>
    <property type="match status" value="1"/>
</dbReference>
<name>A0A0B2UL46_9MICR</name>
<dbReference type="RefSeq" id="XP_014564205.1">
    <property type="nucleotide sequence ID" value="XM_014708719.1"/>
</dbReference>
<evidence type="ECO:0000313" key="9">
    <source>
        <dbReference type="EMBL" id="KHN70163.1"/>
    </source>
</evidence>
<dbReference type="Proteomes" id="UP000031056">
    <property type="component" value="Unassembled WGS sequence"/>
</dbReference>
<dbReference type="Pfam" id="PF00118">
    <property type="entry name" value="Cpn60_TCP1"/>
    <property type="match status" value="1"/>
</dbReference>
<dbReference type="STRING" id="1354746.A0A0B2UL46"/>
<dbReference type="InterPro" id="IPR053374">
    <property type="entry name" value="TCP-1_chaperonin"/>
</dbReference>
<dbReference type="GeneID" id="26261288"/>
<dbReference type="SUPFAM" id="SSF52029">
    <property type="entry name" value="GroEL apical domain-like"/>
    <property type="match status" value="1"/>
</dbReference>
<evidence type="ECO:0000313" key="10">
    <source>
        <dbReference type="Proteomes" id="UP000031056"/>
    </source>
</evidence>
<dbReference type="HOGENOM" id="CLU_008891_5_1_1"/>
<dbReference type="InterPro" id="IPR002423">
    <property type="entry name" value="Cpn60/GroEL/TCP-1"/>
</dbReference>
<evidence type="ECO:0000256" key="4">
    <source>
        <dbReference type="ARBA" id="ARBA00022741"/>
    </source>
</evidence>
<sequence length="540" mass="57662">MVKEISTTDIFCGGESYTGVQAVERNSKAMARIYDAIKTSFGPLGLDKMCVNSAGEVSITNDGATILQSMLVDDPAAKILVDLATQQDNEVGDGTTSVVLMAASLIEKGAKLISSGVHPSVVVSGYKMAFNECIQFIKKSIAKDISTLGAKALGNIVNTSISSKVIGSESALFCEIVVDALKCIEPSEGGKKVVYPIEDINILKHPGGAMAESFLVQGYAMNCALASGFMKKVVKKPKILCIDFGLQKYKNPLTVNIVVDDPSKLEDIRKKELEITANQIKSIVASGATVVLTTRGMDDFCTKLLLDAGIVGIRRCKKEDLDVIARASGTSVLISMTDLNGVESVPTLGSANKFEVVSIGEEECVFIEGLKKKMASIILRGANYQLLDEMQRSIHDAICALKRTLESKSIVPGGGAVECALSLMLEKFSFTVNSKEHVAIHRYAESLISIPRILASNAGLDPNEIVAKLLAMQGTDASDKSGNSMFGVDAVTGEIQNNVEAGIIEPSMIKMKSLRAATEASISILRINEVIMLPPEEPRN</sequence>
<dbReference type="Gene3D" id="3.50.7.10">
    <property type="entry name" value="GroEL"/>
    <property type="match status" value="1"/>
</dbReference>
<keyword evidence="5 7" id="KW-0067">ATP-binding</keyword>
<dbReference type="GO" id="GO:0051082">
    <property type="term" value="F:unfolded protein binding"/>
    <property type="evidence" value="ECO:0007669"/>
    <property type="project" value="InterPro"/>
</dbReference>
<evidence type="ECO:0000256" key="1">
    <source>
        <dbReference type="ARBA" id="ARBA00002912"/>
    </source>
</evidence>
<dbReference type="EMBL" id="JOKQ01000003">
    <property type="protein sequence ID" value="KHN70019.1"/>
    <property type="molecule type" value="Genomic_DNA"/>
</dbReference>
<evidence type="ECO:0000256" key="5">
    <source>
        <dbReference type="ARBA" id="ARBA00022840"/>
    </source>
</evidence>
<dbReference type="PRINTS" id="PR00304">
    <property type="entry name" value="TCOMPLEXTCP1"/>
</dbReference>
<dbReference type="GO" id="GO:0005832">
    <property type="term" value="C:chaperonin-containing T-complex"/>
    <property type="evidence" value="ECO:0007669"/>
    <property type="project" value="UniProtKB-ARBA"/>
</dbReference>
<dbReference type="InterPro" id="IPR027410">
    <property type="entry name" value="TCP-1-like_intermed_sf"/>
</dbReference>
<accession>A0A0B2UL46</accession>
<evidence type="ECO:0000256" key="7">
    <source>
        <dbReference type="RuleBase" id="RU004187"/>
    </source>
</evidence>
<dbReference type="SUPFAM" id="SSF54849">
    <property type="entry name" value="GroEL-intermediate domain like"/>
    <property type="match status" value="1"/>
</dbReference>
<dbReference type="NCBIfam" id="NF041083">
    <property type="entry name" value="thermosome_beta"/>
    <property type="match status" value="1"/>
</dbReference>
<dbReference type="InterPro" id="IPR027409">
    <property type="entry name" value="GroEL-like_apical_dom_sf"/>
</dbReference>
<dbReference type="SUPFAM" id="SSF48592">
    <property type="entry name" value="GroEL equatorial domain-like"/>
    <property type="match status" value="1"/>
</dbReference>
<organism evidence="8 10">
    <name type="scientific">Ordospora colligata OC4</name>
    <dbReference type="NCBI Taxonomy" id="1354746"/>
    <lineage>
        <taxon>Eukaryota</taxon>
        <taxon>Fungi</taxon>
        <taxon>Fungi incertae sedis</taxon>
        <taxon>Microsporidia</taxon>
        <taxon>Ordosporidae</taxon>
        <taxon>Ordospora</taxon>
    </lineage>
</organism>
<dbReference type="InterPro" id="IPR002194">
    <property type="entry name" value="Chaperonin_TCP-1_CS"/>
</dbReference>
<gene>
    <name evidence="8" type="ORF">M896_030040</name>
    <name evidence="9" type="ORF">M896_031520</name>
</gene>
<dbReference type="GO" id="GO:0140662">
    <property type="term" value="F:ATP-dependent protein folding chaperone"/>
    <property type="evidence" value="ECO:0007669"/>
    <property type="project" value="InterPro"/>
</dbReference>
<dbReference type="PROSITE" id="PS00995">
    <property type="entry name" value="TCP1_3"/>
    <property type="match status" value="1"/>
</dbReference>
<keyword evidence="10" id="KW-1185">Reference proteome</keyword>
<dbReference type="GeneID" id="26261436"/>
<keyword evidence="4 7" id="KW-0547">Nucleotide-binding</keyword>
<evidence type="ECO:0000256" key="2">
    <source>
        <dbReference type="ARBA" id="ARBA00008020"/>
    </source>
</evidence>
<dbReference type="AlphaFoldDB" id="A0A0B2UL46"/>
<keyword evidence="6 7" id="KW-0143">Chaperone</keyword>
<dbReference type="FunCoup" id="A0A0B2UL46">
    <property type="interactions" value="329"/>
</dbReference>
<dbReference type="InParanoid" id="A0A0B2UL46"/>
<dbReference type="VEuPathDB" id="MicrosporidiaDB:M896_030040"/>
<protein>
    <submittedName>
        <fullName evidence="8">Subunit alpha of T-complex protein 1</fullName>
    </submittedName>
</protein>
<dbReference type="EMBL" id="JOKQ01000003">
    <property type="protein sequence ID" value="KHN70163.1"/>
    <property type="molecule type" value="Genomic_DNA"/>
</dbReference>
<comment type="function">
    <text evidence="1">Molecular chaperone; assists the folding of proteins upon ATP hydrolysis.</text>
</comment>
<dbReference type="Gene3D" id="3.30.260.10">
    <property type="entry name" value="TCP-1-like chaperonin intermediate domain"/>
    <property type="match status" value="1"/>
</dbReference>
<comment type="subunit">
    <text evidence="3">Component of the T-complex protein 1 (TCP1) complex.</text>
</comment>
<dbReference type="InterPro" id="IPR017998">
    <property type="entry name" value="Chaperone_TCP-1"/>
</dbReference>
<dbReference type="VEuPathDB" id="MicrosporidiaDB:M896_031520"/>
<dbReference type="GO" id="GO:0016887">
    <property type="term" value="F:ATP hydrolysis activity"/>
    <property type="evidence" value="ECO:0007669"/>
    <property type="project" value="InterPro"/>
</dbReference>
<dbReference type="InterPro" id="IPR027413">
    <property type="entry name" value="GROEL-like_equatorial_sf"/>
</dbReference>
<dbReference type="OrthoDB" id="10248520at2759"/>
<dbReference type="GO" id="GO:0005524">
    <property type="term" value="F:ATP binding"/>
    <property type="evidence" value="ECO:0007669"/>
    <property type="project" value="UniProtKB-KW"/>
</dbReference>
<comment type="caution">
    <text evidence="8">The sequence shown here is derived from an EMBL/GenBank/DDBJ whole genome shotgun (WGS) entry which is preliminary data.</text>
</comment>
<dbReference type="Gene3D" id="1.10.560.10">
    <property type="entry name" value="GroEL-like equatorial domain"/>
    <property type="match status" value="1"/>
</dbReference>
<reference evidence="8 10" key="1">
    <citation type="journal article" date="2014" name="MBio">
        <title>The Ordospora colligata genome; evolution of extreme reduction in microsporidia and host-to-parasite horizontal gene transfer.</title>
        <authorList>
            <person name="Pombert J.-F."/>
            <person name="Haag K.L."/>
            <person name="Beidas S."/>
            <person name="Ebert D."/>
            <person name="Keeling P.J."/>
        </authorList>
    </citation>
    <scope>NUCLEOTIDE SEQUENCE [LARGE SCALE GENOMIC DNA]</scope>
    <source>
        <strain evidence="8 10">OC4</strain>
    </source>
</reference>
<evidence type="ECO:0000313" key="8">
    <source>
        <dbReference type="EMBL" id="KHN70019.1"/>
    </source>
</evidence>
<evidence type="ECO:0000256" key="6">
    <source>
        <dbReference type="ARBA" id="ARBA00023186"/>
    </source>
</evidence>